<proteinExistence type="predicted"/>
<dbReference type="Proteomes" id="UP000479000">
    <property type="component" value="Unassembled WGS sequence"/>
</dbReference>
<name>A0A6H5HAQ5_9HEMI</name>
<gene>
    <name evidence="2" type="ORF">NTEN_LOCUS18210</name>
</gene>
<evidence type="ECO:0000313" key="2">
    <source>
        <dbReference type="EMBL" id="CAB0013611.1"/>
    </source>
</evidence>
<evidence type="ECO:0000313" key="3">
    <source>
        <dbReference type="Proteomes" id="UP000479000"/>
    </source>
</evidence>
<dbReference type="AlphaFoldDB" id="A0A6H5HAQ5"/>
<feature type="non-terminal residue" evidence="2">
    <location>
        <position position="1"/>
    </location>
</feature>
<feature type="region of interest" description="Disordered" evidence="1">
    <location>
        <begin position="265"/>
        <end position="292"/>
    </location>
</feature>
<reference evidence="2 3" key="1">
    <citation type="submission" date="2020-02" db="EMBL/GenBank/DDBJ databases">
        <authorList>
            <person name="Ferguson B K."/>
        </authorList>
    </citation>
    <scope>NUCLEOTIDE SEQUENCE [LARGE SCALE GENOMIC DNA]</scope>
</reference>
<protein>
    <submittedName>
        <fullName evidence="2">Uncharacterized protein</fullName>
    </submittedName>
</protein>
<accession>A0A6H5HAQ5</accession>
<keyword evidence="3" id="KW-1185">Reference proteome</keyword>
<evidence type="ECO:0000256" key="1">
    <source>
        <dbReference type="SAM" id="MobiDB-lite"/>
    </source>
</evidence>
<sequence>IFVVRVFTRATSPRSIGSGLVAEVTRALLQELNQSATLGCVASGYAREATCDNSQNFLHGPIRTNTCLPSSGAFRNLSTIYLERSVSIANSLGQFCLHRAQYLANGFKKSNRRPVAGSEDRKFSKVLTSTAQLDLQTVPFELRSLVGITGSSQVKVRSDIIDYASQYARVQGAPARGRSRCIINETDVQCDSLLQLNLPTPTPPTPTPPTTPTHHSADRTFEIRRSSGSTPQLPEILSMWVGTRGTRPTDMGALYGKGSAIATTRTSTSTTTSSTTTTTTTTTTSTTVLTTP</sequence>
<dbReference type="EMBL" id="CADCXU010026905">
    <property type="protein sequence ID" value="CAB0013611.1"/>
    <property type="molecule type" value="Genomic_DNA"/>
</dbReference>
<organism evidence="2 3">
    <name type="scientific">Nesidiocoris tenuis</name>
    <dbReference type="NCBI Taxonomy" id="355587"/>
    <lineage>
        <taxon>Eukaryota</taxon>
        <taxon>Metazoa</taxon>
        <taxon>Ecdysozoa</taxon>
        <taxon>Arthropoda</taxon>
        <taxon>Hexapoda</taxon>
        <taxon>Insecta</taxon>
        <taxon>Pterygota</taxon>
        <taxon>Neoptera</taxon>
        <taxon>Paraneoptera</taxon>
        <taxon>Hemiptera</taxon>
        <taxon>Heteroptera</taxon>
        <taxon>Panheteroptera</taxon>
        <taxon>Cimicomorpha</taxon>
        <taxon>Miridae</taxon>
        <taxon>Dicyphina</taxon>
        <taxon>Nesidiocoris</taxon>
    </lineage>
</organism>